<evidence type="ECO:0000256" key="8">
    <source>
        <dbReference type="ARBA" id="ARBA00024687"/>
    </source>
</evidence>
<feature type="compositionally biased region" description="Low complexity" evidence="11">
    <location>
        <begin position="495"/>
        <end position="504"/>
    </location>
</feature>
<organism evidence="13 14">
    <name type="scientific">Trichomonascus ciferrii</name>
    <dbReference type="NCBI Taxonomy" id="44093"/>
    <lineage>
        <taxon>Eukaryota</taxon>
        <taxon>Fungi</taxon>
        <taxon>Dikarya</taxon>
        <taxon>Ascomycota</taxon>
        <taxon>Saccharomycotina</taxon>
        <taxon>Dipodascomycetes</taxon>
        <taxon>Dipodascales</taxon>
        <taxon>Trichomonascaceae</taxon>
        <taxon>Trichomonascus</taxon>
        <taxon>Trichomonascus ciferrii complex</taxon>
    </lineage>
</organism>
<keyword evidence="7" id="KW-0931">ER-Golgi transport</keyword>
<evidence type="ECO:0000256" key="5">
    <source>
        <dbReference type="ARBA" id="ARBA00022448"/>
    </source>
</evidence>
<feature type="compositionally biased region" description="Polar residues" evidence="11">
    <location>
        <begin position="274"/>
        <end position="287"/>
    </location>
</feature>
<comment type="caution">
    <text evidence="13">The sequence shown here is derived from an EMBL/GenBank/DDBJ whole genome shotgun (WGS) entry which is preliminary data.</text>
</comment>
<comment type="subcellular location">
    <subcellularLocation>
        <location evidence="1">Endoplasmic reticulum membrane</location>
        <topology evidence="1">Peripheral membrane protein</topology>
        <orientation evidence="1">Cytoplasmic side</orientation>
    </subcellularLocation>
</comment>
<dbReference type="GO" id="GO:0012507">
    <property type="term" value="C:ER to Golgi transport vesicle membrane"/>
    <property type="evidence" value="ECO:0007669"/>
    <property type="project" value="TreeGrafter"/>
</dbReference>
<feature type="compositionally biased region" description="Polar residues" evidence="11">
    <location>
        <begin position="374"/>
        <end position="390"/>
    </location>
</feature>
<feature type="compositionally biased region" description="Basic residues" evidence="11">
    <location>
        <begin position="688"/>
        <end position="697"/>
    </location>
</feature>
<evidence type="ECO:0000256" key="3">
    <source>
        <dbReference type="ARBA" id="ARBA00020746"/>
    </source>
</evidence>
<dbReference type="GO" id="GO:0016192">
    <property type="term" value="P:vesicle-mediated transport"/>
    <property type="evidence" value="ECO:0007669"/>
    <property type="project" value="UniProtKB-KW"/>
</dbReference>
<keyword evidence="5" id="KW-0813">Transport</keyword>
<sequence>MLLGADGMHGNCGLGRDGDSILASELFEFIFFSNPPPEIGNNVTHFPHLLLYKVVHAEMLADHGVFGEAQKVCDNVATFIKNAPKGTQFNRVFLERLEHVNARINSIDESASSSGWFGGKLGRPKLDKIWMQSFNKFVAGDDEDVASEASSTDKEGAIFKKLASTPSVSRVESATDLSGQYFSGGTHTPEYGYSHGAAGSRAVSNPYAPAPAAGGGDRPGSLHRIQSYAGLPSAPMGSQYGGLGIQPTSSPVYGPSSTSRRNNFGQDLGGSRPVSPNTSSIARSTSVGGYEEHAPPPSRPGSAGSSSVMNKTAPPPPAVHKPPMTRAYTPENVTIDQNSASAQASPASSLASTSPRRQPPPPRGYNPYAPQAAGHQNGSVRPSSASSNYNPYAPVAPSPKQQQPPEPSTETEDYGVSVDNPYGAIYGGAPPPPLPAAAAEPAEETARPQEATEEEEPRAEPEDTYEPPSYGYQPPPLEEEEVPDAESGGGNLFVPVAGAAAAPIPKAPMPATGHYTPPTAEPIPEENEEEAEDLGVSNAKSETDRIFEEAKRKQDEEDERKRQEQENKKSGKWFSWLRKGDDQQPKAVRAKLGEENSFYYDEKLKRWVNKKAPVEEQKAAAPPPPPKASKTPSTTSTPTGFESSPNPSTGGTPPSGGPPPARPSTGPPKPSTGGGLDDLLAAAPASGAKKHARRSARNRYVDIMQK</sequence>
<evidence type="ECO:0000259" key="12">
    <source>
        <dbReference type="Pfam" id="PF12931"/>
    </source>
</evidence>
<feature type="compositionally biased region" description="Polar residues" evidence="11">
    <location>
        <begin position="246"/>
        <end position="265"/>
    </location>
</feature>
<dbReference type="EMBL" id="SWFS01000077">
    <property type="protein sequence ID" value="KAA8916956.1"/>
    <property type="molecule type" value="Genomic_DNA"/>
</dbReference>
<evidence type="ECO:0000313" key="13">
    <source>
        <dbReference type="EMBL" id="KAA8916956.1"/>
    </source>
</evidence>
<evidence type="ECO:0000256" key="1">
    <source>
        <dbReference type="ARBA" id="ARBA00004397"/>
    </source>
</evidence>
<comment type="function">
    <text evidence="8">Involved in the initiation of assembly of the COPII coat required for the formation of transport vesicles from the endoplasmic reticulum (ER) and the selection of cargo molecules. Also involved in autophagy.</text>
</comment>
<proteinExistence type="inferred from homology"/>
<dbReference type="GO" id="GO:0070971">
    <property type="term" value="C:endoplasmic reticulum exit site"/>
    <property type="evidence" value="ECO:0007669"/>
    <property type="project" value="TreeGrafter"/>
</dbReference>
<feature type="compositionally biased region" description="Pro residues" evidence="11">
    <location>
        <begin position="655"/>
        <end position="670"/>
    </location>
</feature>
<feature type="region of interest" description="Disordered" evidence="11">
    <location>
        <begin position="208"/>
        <end position="706"/>
    </location>
</feature>
<dbReference type="Pfam" id="PF12931">
    <property type="entry name" value="TPR_Sec16"/>
    <property type="match status" value="1"/>
</dbReference>
<dbReference type="PANTHER" id="PTHR13402">
    <property type="entry name" value="RGPR-RELATED"/>
    <property type="match status" value="1"/>
</dbReference>
<gene>
    <name evidence="13" type="ORF">TRICI_000923</name>
</gene>
<evidence type="ECO:0000256" key="9">
    <source>
        <dbReference type="ARBA" id="ARBA00030650"/>
    </source>
</evidence>
<dbReference type="GO" id="GO:0005789">
    <property type="term" value="C:endoplasmic reticulum membrane"/>
    <property type="evidence" value="ECO:0007669"/>
    <property type="project" value="UniProtKB-SubCell"/>
</dbReference>
<evidence type="ECO:0000256" key="6">
    <source>
        <dbReference type="ARBA" id="ARBA00022824"/>
    </source>
</evidence>
<keyword evidence="14" id="KW-1185">Reference proteome</keyword>
<dbReference type="VEuPathDB" id="FungiDB:TRICI_000923"/>
<feature type="compositionally biased region" description="Low complexity" evidence="11">
    <location>
        <begin position="339"/>
        <end position="356"/>
    </location>
</feature>
<dbReference type="GO" id="GO:0070973">
    <property type="term" value="P:protein localization to endoplasmic reticulum exit site"/>
    <property type="evidence" value="ECO:0007669"/>
    <property type="project" value="TreeGrafter"/>
</dbReference>
<name>A0A642VBU4_9ASCO</name>
<dbReference type="OrthoDB" id="8918678at2759"/>
<reference evidence="13" key="1">
    <citation type="journal article" date="2019" name="G3 (Bethesda)">
        <title>Genome Assemblies of Two Rare Opportunistic Yeast Pathogens: Diutina rugosa (syn. Candida rugosa) and Trichomonascus ciferrii (syn. Candida ciferrii).</title>
        <authorList>
            <person name="Mixao V."/>
            <person name="Saus E."/>
            <person name="Hansen A.P."/>
            <person name="Lass-Florl C."/>
            <person name="Gabaldon T."/>
        </authorList>
    </citation>
    <scope>NUCLEOTIDE SEQUENCE</scope>
    <source>
        <strain evidence="13">CBS 4856</strain>
    </source>
</reference>
<keyword evidence="6" id="KW-0256">Endoplasmic reticulum</keyword>
<dbReference type="GO" id="GO:0007030">
    <property type="term" value="P:Golgi organization"/>
    <property type="evidence" value="ECO:0007669"/>
    <property type="project" value="TreeGrafter"/>
</dbReference>
<accession>A0A642VBU4</accession>
<feature type="compositionally biased region" description="Acidic residues" evidence="11">
    <location>
        <begin position="523"/>
        <end position="533"/>
    </location>
</feature>
<evidence type="ECO:0000256" key="11">
    <source>
        <dbReference type="SAM" id="MobiDB-lite"/>
    </source>
</evidence>
<dbReference type="PANTHER" id="PTHR13402:SF6">
    <property type="entry name" value="SECRETORY 16, ISOFORM I"/>
    <property type="match status" value="1"/>
</dbReference>
<evidence type="ECO:0000256" key="10">
    <source>
        <dbReference type="ARBA" id="ARBA00030878"/>
    </source>
</evidence>
<dbReference type="AlphaFoldDB" id="A0A642VBU4"/>
<evidence type="ECO:0000256" key="2">
    <source>
        <dbReference type="ARBA" id="ARBA00005927"/>
    </source>
</evidence>
<evidence type="ECO:0000256" key="4">
    <source>
        <dbReference type="ARBA" id="ARBA00021659"/>
    </source>
</evidence>
<feature type="compositionally biased region" description="Basic and acidic residues" evidence="11">
    <location>
        <begin position="541"/>
        <end position="569"/>
    </location>
</feature>
<feature type="compositionally biased region" description="Acidic residues" evidence="11">
    <location>
        <begin position="451"/>
        <end position="465"/>
    </location>
</feature>
<dbReference type="Proteomes" id="UP000761534">
    <property type="component" value="Unassembled WGS sequence"/>
</dbReference>
<feature type="compositionally biased region" description="Low complexity" evidence="11">
    <location>
        <begin position="628"/>
        <end position="652"/>
    </location>
</feature>
<evidence type="ECO:0000256" key="7">
    <source>
        <dbReference type="ARBA" id="ARBA00022892"/>
    </source>
</evidence>
<protein>
    <recommendedName>
        <fullName evidence="4">COPII coat assembly protein SEC16</fullName>
    </recommendedName>
    <alternativeName>
        <fullName evidence="3">COPII coat assembly protein sec16</fullName>
    </alternativeName>
    <alternativeName>
        <fullName evidence="9 10">protein transport protein SEC16</fullName>
    </alternativeName>
</protein>
<comment type="similarity">
    <text evidence="2">Belongs to the SEC16 family.</text>
</comment>
<evidence type="ECO:0000313" key="14">
    <source>
        <dbReference type="Proteomes" id="UP000761534"/>
    </source>
</evidence>
<dbReference type="InterPro" id="IPR024298">
    <property type="entry name" value="Sec16_Sec23-bd"/>
</dbReference>
<feature type="compositionally biased region" description="Pro residues" evidence="11">
    <location>
        <begin position="394"/>
        <end position="407"/>
    </location>
</feature>
<feature type="domain" description="Sec16 Sec23-binding" evidence="12">
    <location>
        <begin position="2"/>
        <end position="141"/>
    </location>
</feature>